<dbReference type="InterPro" id="IPR007226">
    <property type="entry name" value="SRS_dom"/>
</dbReference>
<evidence type="ECO:0000313" key="2">
    <source>
        <dbReference type="EMBL" id="PHJ26118.1"/>
    </source>
</evidence>
<comment type="caution">
    <text evidence="2">The sequence shown here is derived from an EMBL/GenBank/DDBJ whole genome shotgun (WGS) entry which is preliminary data.</text>
</comment>
<dbReference type="EMBL" id="MIGC01000018">
    <property type="protein sequence ID" value="PHJ26118.1"/>
    <property type="molecule type" value="Genomic_DNA"/>
</dbReference>
<dbReference type="Proteomes" id="UP000221165">
    <property type="component" value="Unassembled WGS sequence"/>
</dbReference>
<gene>
    <name evidence="2" type="ORF">CSUI_000035</name>
</gene>
<proteinExistence type="predicted"/>
<reference evidence="2 3" key="1">
    <citation type="journal article" date="2017" name="Int. J. Parasitol.">
        <title>The genome of the protozoan parasite Cystoisospora suis and a reverse vaccinology approach to identify vaccine candidates.</title>
        <authorList>
            <person name="Palmieri N."/>
            <person name="Shrestha A."/>
            <person name="Ruttkowski B."/>
            <person name="Beck T."/>
            <person name="Vogl C."/>
            <person name="Tomley F."/>
            <person name="Blake D.P."/>
            <person name="Joachim A."/>
        </authorList>
    </citation>
    <scope>NUCLEOTIDE SEQUENCE [LARGE SCALE GENOMIC DNA]</scope>
    <source>
        <strain evidence="2 3">Wien I</strain>
    </source>
</reference>
<feature type="domain" description="SRS" evidence="1">
    <location>
        <begin position="53"/>
        <end position="162"/>
    </location>
</feature>
<dbReference type="SUPFAM" id="SSF74877">
    <property type="entry name" value="Major surface antigen p30, SAG1"/>
    <property type="match status" value="1"/>
</dbReference>
<dbReference type="AlphaFoldDB" id="A0A2C6LHC1"/>
<dbReference type="InterPro" id="IPR036755">
    <property type="entry name" value="SRS_dom_sf"/>
</dbReference>
<name>A0A2C6LHC1_9APIC</name>
<dbReference type="GO" id="GO:0016020">
    <property type="term" value="C:membrane"/>
    <property type="evidence" value="ECO:0007669"/>
    <property type="project" value="InterPro"/>
</dbReference>
<dbReference type="GeneID" id="94423481"/>
<organism evidence="2 3">
    <name type="scientific">Cystoisospora suis</name>
    <dbReference type="NCBI Taxonomy" id="483139"/>
    <lineage>
        <taxon>Eukaryota</taxon>
        <taxon>Sar</taxon>
        <taxon>Alveolata</taxon>
        <taxon>Apicomplexa</taxon>
        <taxon>Conoidasida</taxon>
        <taxon>Coccidia</taxon>
        <taxon>Eucoccidiorida</taxon>
        <taxon>Eimeriorina</taxon>
        <taxon>Sarcocystidae</taxon>
        <taxon>Cystoisospora</taxon>
    </lineage>
</organism>
<evidence type="ECO:0000259" key="1">
    <source>
        <dbReference type="Pfam" id="PF04092"/>
    </source>
</evidence>
<dbReference type="Gene3D" id="2.60.40.1320">
    <property type="entry name" value="SRS domain"/>
    <property type="match status" value="2"/>
</dbReference>
<dbReference type="Pfam" id="PF04092">
    <property type="entry name" value="SAG"/>
    <property type="match status" value="1"/>
</dbReference>
<protein>
    <submittedName>
        <fullName evidence="2">Srs domain-containing protein</fullName>
    </submittedName>
</protein>
<keyword evidence="3" id="KW-1185">Reference proteome</keyword>
<dbReference type="RefSeq" id="XP_067927763.1">
    <property type="nucleotide sequence ID" value="XM_068060270.1"/>
</dbReference>
<evidence type="ECO:0000313" key="3">
    <source>
        <dbReference type="Proteomes" id="UP000221165"/>
    </source>
</evidence>
<accession>A0A2C6LHC1</accession>
<sequence length="314" mass="33062">MNFLCVCLLSSVAALRIPSESSAAGANIWKSTLSEEGTRPLQADPRRLSEEKTVTCKEAAAVAAPDRTATFSETKLEASFTCGGAYVTGLIPDKTETAQCLQIPTENTPTDIATVLGVQGKVSSTDQKFTVTLAKIPDEKRGHKIYYKCKNASDKDTCLVTLELPSKIGPTECAIDRVLKISLGKASPSINFKCAGGSMNPKPFEVGDGTCSTTPKVSNAVQVTDVDKQAGEFKATVGQHPNQAEQLCYTCTYANVPTLDGKHKDRTCSVIVTVEAAASSTSTVTTTSSARSILSTCGGMNILIAVFLAVGGFN</sequence>
<dbReference type="OrthoDB" id="330104at2759"/>
<dbReference type="VEuPathDB" id="ToxoDB:CSUI_000035"/>